<evidence type="ECO:0000313" key="3">
    <source>
        <dbReference type="EMBL" id="CAF3527911.1"/>
    </source>
</evidence>
<dbReference type="Proteomes" id="UP000677228">
    <property type="component" value="Unassembled WGS sequence"/>
</dbReference>
<dbReference type="Proteomes" id="UP000663829">
    <property type="component" value="Unassembled WGS sequence"/>
</dbReference>
<evidence type="ECO:0000313" key="5">
    <source>
        <dbReference type="Proteomes" id="UP000663829"/>
    </source>
</evidence>
<comment type="caution">
    <text evidence="1">The sequence shown here is derived from an EMBL/GenBank/DDBJ whole genome shotgun (WGS) entry which is preliminary data.</text>
</comment>
<organism evidence="1 5">
    <name type="scientific">Didymodactylos carnosus</name>
    <dbReference type="NCBI Taxonomy" id="1234261"/>
    <lineage>
        <taxon>Eukaryota</taxon>
        <taxon>Metazoa</taxon>
        <taxon>Spiralia</taxon>
        <taxon>Gnathifera</taxon>
        <taxon>Rotifera</taxon>
        <taxon>Eurotatoria</taxon>
        <taxon>Bdelloidea</taxon>
        <taxon>Philodinida</taxon>
        <taxon>Philodinidae</taxon>
        <taxon>Didymodactylos</taxon>
    </lineage>
</organism>
<name>A0A813P253_9BILA</name>
<dbReference type="Proteomes" id="UP000682733">
    <property type="component" value="Unassembled WGS sequence"/>
</dbReference>
<evidence type="ECO:0000313" key="2">
    <source>
        <dbReference type="EMBL" id="CAF0886961.1"/>
    </source>
</evidence>
<protein>
    <submittedName>
        <fullName evidence="1">Uncharacterized protein</fullName>
    </submittedName>
</protein>
<dbReference type="EMBL" id="CAJOBC010000057">
    <property type="protein sequence ID" value="CAF3527911.1"/>
    <property type="molecule type" value="Genomic_DNA"/>
</dbReference>
<dbReference type="EMBL" id="CAJNOK010003078">
    <property type="protein sequence ID" value="CAF0886961.1"/>
    <property type="molecule type" value="Genomic_DNA"/>
</dbReference>
<dbReference type="OrthoDB" id="10009016at2759"/>
<dbReference type="EMBL" id="CAJOBA010003079">
    <property type="protein sequence ID" value="CAF3669887.1"/>
    <property type="molecule type" value="Genomic_DNA"/>
</dbReference>
<proteinExistence type="predicted"/>
<dbReference type="AlphaFoldDB" id="A0A813P253"/>
<evidence type="ECO:0000313" key="1">
    <source>
        <dbReference type="EMBL" id="CAF0748708.1"/>
    </source>
</evidence>
<evidence type="ECO:0000313" key="4">
    <source>
        <dbReference type="EMBL" id="CAF3669887.1"/>
    </source>
</evidence>
<dbReference type="Proteomes" id="UP000681722">
    <property type="component" value="Unassembled WGS sequence"/>
</dbReference>
<dbReference type="EMBL" id="CAJNOQ010000057">
    <property type="protein sequence ID" value="CAF0748708.1"/>
    <property type="molecule type" value="Genomic_DNA"/>
</dbReference>
<reference evidence="1" key="1">
    <citation type="submission" date="2021-02" db="EMBL/GenBank/DDBJ databases">
        <authorList>
            <person name="Nowell W R."/>
        </authorList>
    </citation>
    <scope>NUCLEOTIDE SEQUENCE</scope>
</reference>
<sequence length="395" mass="44574">MLALPKNKTGLFAGDTLQEAKLARNNHVTIPPLTPQYRQNSFHLLLASAEQNHHHNTTKEQQHLLYIEQSKNYQSAISSKDIQRNGFRPSNVKHGASDINRIRSLGDTSLSASRVKSAAVLPMAPSTNISNNRSTFINSRASAKLKSEIGEMSERLRKTNERLNSNEDVQMFIAKQLRDDRLVLNGPSHVSPSVMSSSPSCRISSASVISPSLQQERYSSAITTLTGNTITESHTTPATVIPVLHPSHSYQVPQQSNVGSESVLLRKTPTPRNKPSISCPYYVMYFTQMYLKKQQKDAIVFPKNNTNSSNSLYYPSRRGGRISPLSMMTYNSAFDDRHWLDHKRQINNKNKRNNGKENEQQSSMKLSNRITMFENETVHQLQDLLRTSSWNHVQV</sequence>
<keyword evidence="5" id="KW-1185">Reference proteome</keyword>
<gene>
    <name evidence="1" type="ORF">GPM918_LOCUS698</name>
    <name evidence="2" type="ORF">OVA965_LOCUS8922</name>
    <name evidence="3" type="ORF">SRO942_LOCUS699</name>
    <name evidence="4" type="ORF">TMI583_LOCUS8918</name>
</gene>
<accession>A0A813P253</accession>